<dbReference type="AlphaFoldDB" id="A0A931E377"/>
<dbReference type="PANTHER" id="PTHR30383:SF5">
    <property type="entry name" value="SGNH HYDROLASE-TYPE ESTERASE DOMAIN-CONTAINING PROTEIN"/>
    <property type="match status" value="1"/>
</dbReference>
<dbReference type="SUPFAM" id="SSF52266">
    <property type="entry name" value="SGNH hydrolase"/>
    <property type="match status" value="1"/>
</dbReference>
<gene>
    <name evidence="3" type="ORF">I5907_03600</name>
</gene>
<dbReference type="InterPro" id="IPR036514">
    <property type="entry name" value="SGNH_hydro_sf"/>
</dbReference>
<dbReference type="Pfam" id="PF13472">
    <property type="entry name" value="Lipase_GDSL_2"/>
    <property type="match status" value="1"/>
</dbReference>
<reference evidence="3" key="1">
    <citation type="submission" date="2020-11" db="EMBL/GenBank/DDBJ databases">
        <title>Bacterial whole genome sequence for Panacibacter sp. DH6.</title>
        <authorList>
            <person name="Le V."/>
            <person name="Ko S."/>
            <person name="Ahn C.-Y."/>
            <person name="Oh H.-M."/>
        </authorList>
    </citation>
    <scope>NUCLEOTIDE SEQUENCE</scope>
    <source>
        <strain evidence="3">DH6</strain>
    </source>
</reference>
<dbReference type="RefSeq" id="WP_196989359.1">
    <property type="nucleotide sequence ID" value="NZ_JADWYR010000001.1"/>
</dbReference>
<comment type="caution">
    <text evidence="3">The sequence shown here is derived from an EMBL/GenBank/DDBJ whole genome shotgun (WGS) entry which is preliminary data.</text>
</comment>
<dbReference type="InterPro" id="IPR013830">
    <property type="entry name" value="SGNH_hydro"/>
</dbReference>
<proteinExistence type="predicted"/>
<dbReference type="PANTHER" id="PTHR30383">
    <property type="entry name" value="THIOESTERASE 1/PROTEASE 1/LYSOPHOSPHOLIPASE L1"/>
    <property type="match status" value="1"/>
</dbReference>
<evidence type="ECO:0000313" key="4">
    <source>
        <dbReference type="Proteomes" id="UP000628448"/>
    </source>
</evidence>
<dbReference type="EMBL" id="JADWYR010000001">
    <property type="protein sequence ID" value="MBG9375302.1"/>
    <property type="molecule type" value="Genomic_DNA"/>
</dbReference>
<name>A0A931E377_9BACT</name>
<dbReference type="Gene3D" id="3.40.50.1110">
    <property type="entry name" value="SGNH hydrolase"/>
    <property type="match status" value="1"/>
</dbReference>
<evidence type="ECO:0000259" key="2">
    <source>
        <dbReference type="Pfam" id="PF13472"/>
    </source>
</evidence>
<feature type="signal peptide" evidence="1">
    <location>
        <begin position="1"/>
        <end position="22"/>
    </location>
</feature>
<feature type="chain" id="PRO_5037159772" evidence="1">
    <location>
        <begin position="23"/>
        <end position="219"/>
    </location>
</feature>
<dbReference type="PROSITE" id="PS51257">
    <property type="entry name" value="PROKAR_LIPOPROTEIN"/>
    <property type="match status" value="1"/>
</dbReference>
<sequence>MPVRFILFICLLFTGCFSYAQALPFADEINKFRHTDSIQPPAQNEILFVGSSSFTKWTDIQQYFPAHKIINRGFGGSRLLDVIMYADDVIFPYHPKQIVIYCGENDIAYVDTVSAQTVANRFITLFEIVRSVWDTVPIAFVSIKPSPSRDKFRPVVVDANNLIKNFLGAKKAAAFIDVYSKMLAADGNPMPDIFIEDRLHMNAKGYAIWQQAIEPYLVK</sequence>
<dbReference type="Proteomes" id="UP000628448">
    <property type="component" value="Unassembled WGS sequence"/>
</dbReference>
<evidence type="ECO:0000313" key="3">
    <source>
        <dbReference type="EMBL" id="MBG9375302.1"/>
    </source>
</evidence>
<accession>A0A931E377</accession>
<organism evidence="3 4">
    <name type="scientific">Panacibacter microcysteis</name>
    <dbReference type="NCBI Taxonomy" id="2793269"/>
    <lineage>
        <taxon>Bacteria</taxon>
        <taxon>Pseudomonadati</taxon>
        <taxon>Bacteroidota</taxon>
        <taxon>Chitinophagia</taxon>
        <taxon>Chitinophagales</taxon>
        <taxon>Chitinophagaceae</taxon>
        <taxon>Panacibacter</taxon>
    </lineage>
</organism>
<keyword evidence="4" id="KW-1185">Reference proteome</keyword>
<dbReference type="InterPro" id="IPR051532">
    <property type="entry name" value="Ester_Hydrolysis_Enzymes"/>
</dbReference>
<keyword evidence="1" id="KW-0732">Signal</keyword>
<protein>
    <submittedName>
        <fullName evidence="3">G-D-S-L family lipolytic protein</fullName>
    </submittedName>
</protein>
<dbReference type="GO" id="GO:0004622">
    <property type="term" value="F:phosphatidylcholine lysophospholipase activity"/>
    <property type="evidence" value="ECO:0007669"/>
    <property type="project" value="TreeGrafter"/>
</dbReference>
<feature type="domain" description="SGNH hydrolase-type esterase" evidence="2">
    <location>
        <begin position="59"/>
        <end position="208"/>
    </location>
</feature>
<evidence type="ECO:0000256" key="1">
    <source>
        <dbReference type="SAM" id="SignalP"/>
    </source>
</evidence>